<dbReference type="Proteomes" id="UP001433508">
    <property type="component" value="Unassembled WGS sequence"/>
</dbReference>
<evidence type="ECO:0000313" key="1">
    <source>
        <dbReference type="EMBL" id="KAK9237408.1"/>
    </source>
</evidence>
<evidence type="ECO:0000313" key="2">
    <source>
        <dbReference type="Proteomes" id="UP001433508"/>
    </source>
</evidence>
<proteinExistence type="predicted"/>
<reference evidence="2" key="1">
    <citation type="journal article" date="2024" name="Front. Bioeng. Biotechnol.">
        <title>Genome-scale model development and genomic sequencing of the oleaginous clade Lipomyces.</title>
        <authorList>
            <person name="Czajka J.J."/>
            <person name="Han Y."/>
            <person name="Kim J."/>
            <person name="Mondo S.J."/>
            <person name="Hofstad B.A."/>
            <person name="Robles A."/>
            <person name="Haridas S."/>
            <person name="Riley R."/>
            <person name="LaButti K."/>
            <person name="Pangilinan J."/>
            <person name="Andreopoulos W."/>
            <person name="Lipzen A."/>
            <person name="Yan J."/>
            <person name="Wang M."/>
            <person name="Ng V."/>
            <person name="Grigoriev I.V."/>
            <person name="Spatafora J.W."/>
            <person name="Magnuson J.K."/>
            <person name="Baker S.E."/>
            <person name="Pomraning K.R."/>
        </authorList>
    </citation>
    <scope>NUCLEOTIDE SEQUENCE [LARGE SCALE GENOMIC DNA]</scope>
    <source>
        <strain evidence="2">CBS 7786</strain>
    </source>
</reference>
<comment type="caution">
    <text evidence="1">The sequence shown here is derived from an EMBL/GenBank/DDBJ whole genome shotgun (WGS) entry which is preliminary data.</text>
</comment>
<dbReference type="EMBL" id="MU971369">
    <property type="protein sequence ID" value="KAK9237408.1"/>
    <property type="molecule type" value="Genomic_DNA"/>
</dbReference>
<gene>
    <name evidence="1" type="ORF">V1525DRAFT_403911</name>
</gene>
<name>A0ACC3T0L0_LIPKO</name>
<keyword evidence="2" id="KW-1185">Reference proteome</keyword>
<protein>
    <submittedName>
        <fullName evidence="1">Magnesium transporter</fullName>
    </submittedName>
</protein>
<accession>A0ACC3T0L0</accession>
<organism evidence="1 2">
    <name type="scientific">Lipomyces kononenkoae</name>
    <name type="common">Yeast</name>
    <dbReference type="NCBI Taxonomy" id="34357"/>
    <lineage>
        <taxon>Eukaryota</taxon>
        <taxon>Fungi</taxon>
        <taxon>Dikarya</taxon>
        <taxon>Ascomycota</taxon>
        <taxon>Saccharomycotina</taxon>
        <taxon>Lipomycetes</taxon>
        <taxon>Lipomycetales</taxon>
        <taxon>Lipomycetaceae</taxon>
        <taxon>Lipomyces</taxon>
    </lineage>
</organism>
<sequence length="111" mass="12098">MSAVSTVITVLSLVLLFHAGYSAYEFSHYIKHLAANANATLPVDIVAETVVATALFALGQVLAANKLQPVEFAKWAKGLEREGKSPFASLEQRPGFMNVNKLREEYASTKE</sequence>